<keyword evidence="1" id="KW-0472">Membrane</keyword>
<protein>
    <submittedName>
        <fullName evidence="2">Uncharacterized protein</fullName>
    </submittedName>
</protein>
<evidence type="ECO:0000256" key="1">
    <source>
        <dbReference type="SAM" id="Phobius"/>
    </source>
</evidence>
<sequence length="41" mass="4960">MSLLTTYLISILNILIFKLNTNIKILYIKLLYYILNYCIIY</sequence>
<proteinExistence type="predicted"/>
<accession>A0A6C0CDV0</accession>
<feature type="transmembrane region" description="Helical" evidence="1">
    <location>
        <begin position="6"/>
        <end position="27"/>
    </location>
</feature>
<evidence type="ECO:0000313" key="2">
    <source>
        <dbReference type="EMBL" id="QHT02020.1"/>
    </source>
</evidence>
<name>A0A6C0CDV0_9ZZZZ</name>
<reference evidence="2" key="1">
    <citation type="journal article" date="2020" name="Nature">
        <title>Giant virus diversity and host interactions through global metagenomics.</title>
        <authorList>
            <person name="Schulz F."/>
            <person name="Roux S."/>
            <person name="Paez-Espino D."/>
            <person name="Jungbluth S."/>
            <person name="Walsh D.A."/>
            <person name="Denef V.J."/>
            <person name="McMahon K.D."/>
            <person name="Konstantinidis K.T."/>
            <person name="Eloe-Fadrosh E.A."/>
            <person name="Kyrpides N.C."/>
            <person name="Woyke T."/>
        </authorList>
    </citation>
    <scope>NUCLEOTIDE SEQUENCE</scope>
    <source>
        <strain evidence="2">GVMAG-M-3300020523-10</strain>
    </source>
</reference>
<keyword evidence="1" id="KW-1133">Transmembrane helix</keyword>
<dbReference type="AlphaFoldDB" id="A0A6C0CDV0"/>
<keyword evidence="1" id="KW-0812">Transmembrane</keyword>
<dbReference type="EMBL" id="MN739386">
    <property type="protein sequence ID" value="QHT02020.1"/>
    <property type="molecule type" value="Genomic_DNA"/>
</dbReference>
<organism evidence="2">
    <name type="scientific">viral metagenome</name>
    <dbReference type="NCBI Taxonomy" id="1070528"/>
    <lineage>
        <taxon>unclassified sequences</taxon>
        <taxon>metagenomes</taxon>
        <taxon>organismal metagenomes</taxon>
    </lineage>
</organism>